<dbReference type="GO" id="GO:0005524">
    <property type="term" value="F:ATP binding"/>
    <property type="evidence" value="ECO:0007669"/>
    <property type="project" value="UniProtKB-KW"/>
</dbReference>
<feature type="compositionally biased region" description="Low complexity" evidence="30">
    <location>
        <begin position="516"/>
        <end position="533"/>
    </location>
</feature>
<dbReference type="AlphaFoldDB" id="A0AAV6UJL4"/>
<comment type="caution">
    <text evidence="32">The sequence shown here is derived from an EMBL/GenBank/DDBJ whole genome shotgun (WGS) entry which is preliminary data.</text>
</comment>
<dbReference type="Proteomes" id="UP000827092">
    <property type="component" value="Unassembled WGS sequence"/>
</dbReference>
<comment type="catalytic activity">
    <reaction evidence="15">
        <text>a 1,2-diacyl-sn-glycerol + ATP = a 1,2-diacyl-sn-glycero-3-phosphate + ADP + H(+)</text>
        <dbReference type="Rhea" id="RHEA:10272"/>
        <dbReference type="ChEBI" id="CHEBI:15378"/>
        <dbReference type="ChEBI" id="CHEBI:17815"/>
        <dbReference type="ChEBI" id="CHEBI:30616"/>
        <dbReference type="ChEBI" id="CHEBI:58608"/>
        <dbReference type="ChEBI" id="CHEBI:456216"/>
        <dbReference type="EC" id="2.7.1.107"/>
    </reaction>
    <physiologicalReaction direction="left-to-right" evidence="15">
        <dbReference type="Rhea" id="RHEA:10273"/>
    </physiologicalReaction>
</comment>
<evidence type="ECO:0000256" key="15">
    <source>
        <dbReference type="ARBA" id="ARBA00023411"/>
    </source>
</evidence>
<dbReference type="EMBL" id="JAFNEN010000396">
    <property type="protein sequence ID" value="KAG8183938.1"/>
    <property type="molecule type" value="Genomic_DNA"/>
</dbReference>
<evidence type="ECO:0000256" key="16">
    <source>
        <dbReference type="ARBA" id="ARBA00024483"/>
    </source>
</evidence>
<comment type="catalytic activity">
    <reaction evidence="19">
        <text>2-(5Z,8Z,11Z,14Z-eicosatetraenoyl)-glycerol + ATP = 2-(5Z,8Z,11Z,14Z-eicosatetraenoyl)-sn-glycero-3-phosphate + ADP + H(+)</text>
        <dbReference type="Rhea" id="RHEA:43316"/>
        <dbReference type="ChEBI" id="CHEBI:15378"/>
        <dbReference type="ChEBI" id="CHEBI:30616"/>
        <dbReference type="ChEBI" id="CHEBI:52392"/>
        <dbReference type="ChEBI" id="CHEBI:78209"/>
        <dbReference type="ChEBI" id="CHEBI:456216"/>
    </reaction>
    <physiologicalReaction direction="left-to-right" evidence="19">
        <dbReference type="Rhea" id="RHEA:43317"/>
    </physiologicalReaction>
</comment>
<comment type="similarity">
    <text evidence="21">Belongs to the AGK family.</text>
</comment>
<dbReference type="SMART" id="SM00046">
    <property type="entry name" value="DAGKc"/>
    <property type="match status" value="1"/>
</dbReference>
<dbReference type="PROSITE" id="PS50146">
    <property type="entry name" value="DAGK"/>
    <property type="match status" value="1"/>
</dbReference>
<gene>
    <name evidence="32" type="ORF">JTE90_006863</name>
</gene>
<keyword evidence="6" id="KW-0808">Transferase</keyword>
<dbReference type="InterPro" id="IPR050187">
    <property type="entry name" value="Lipid_Phosphate_FormReg"/>
</dbReference>
<feature type="region of interest" description="Disordered" evidence="30">
    <location>
        <begin position="485"/>
        <end position="554"/>
    </location>
</feature>
<comment type="catalytic activity">
    <reaction evidence="28">
        <text>a monoacylglycerol + ATP = a monoacyl-sn-glycero-3-phosphate + ADP + H(+)</text>
        <dbReference type="Rhea" id="RHEA:19293"/>
        <dbReference type="ChEBI" id="CHEBI:15378"/>
        <dbReference type="ChEBI" id="CHEBI:17408"/>
        <dbReference type="ChEBI" id="CHEBI:30616"/>
        <dbReference type="ChEBI" id="CHEBI:77589"/>
        <dbReference type="ChEBI" id="CHEBI:456216"/>
        <dbReference type="EC" id="2.7.1.94"/>
    </reaction>
    <physiologicalReaction direction="left-to-right" evidence="28">
        <dbReference type="Rhea" id="RHEA:19294"/>
    </physiologicalReaction>
</comment>
<dbReference type="InterPro" id="IPR016064">
    <property type="entry name" value="NAD/diacylglycerol_kinase_sf"/>
</dbReference>
<dbReference type="GO" id="GO:0005743">
    <property type="term" value="C:mitochondrial inner membrane"/>
    <property type="evidence" value="ECO:0007669"/>
    <property type="project" value="UniProtKB-SubCell"/>
</dbReference>
<feature type="region of interest" description="Disordered" evidence="30">
    <location>
        <begin position="572"/>
        <end position="609"/>
    </location>
</feature>
<dbReference type="PANTHER" id="PTHR12358">
    <property type="entry name" value="SPHINGOSINE KINASE"/>
    <property type="match status" value="1"/>
</dbReference>
<organism evidence="32 33">
    <name type="scientific">Oedothorax gibbosus</name>
    <dbReference type="NCBI Taxonomy" id="931172"/>
    <lineage>
        <taxon>Eukaryota</taxon>
        <taxon>Metazoa</taxon>
        <taxon>Ecdysozoa</taxon>
        <taxon>Arthropoda</taxon>
        <taxon>Chelicerata</taxon>
        <taxon>Arachnida</taxon>
        <taxon>Araneae</taxon>
        <taxon>Araneomorphae</taxon>
        <taxon>Entelegynae</taxon>
        <taxon>Araneoidea</taxon>
        <taxon>Linyphiidae</taxon>
        <taxon>Erigoninae</taxon>
        <taxon>Oedothorax</taxon>
    </lineage>
</organism>
<evidence type="ECO:0000256" key="12">
    <source>
        <dbReference type="ARBA" id="ARBA00023128"/>
    </source>
</evidence>
<dbReference type="Pfam" id="PF00781">
    <property type="entry name" value="DAGK_cat"/>
    <property type="match status" value="1"/>
</dbReference>
<evidence type="ECO:0000256" key="9">
    <source>
        <dbReference type="ARBA" id="ARBA00022792"/>
    </source>
</evidence>
<accession>A0AAV6UJL4</accession>
<comment type="catalytic activity">
    <reaction evidence="17">
        <text>1-(9Z-octadecenoyl)-sn-glycerol + ATP = 1-(9Z-octadecenoyl)-sn-glycero-3-phosphate + ADP + H(+)</text>
        <dbReference type="Rhea" id="RHEA:41079"/>
        <dbReference type="ChEBI" id="CHEBI:15378"/>
        <dbReference type="ChEBI" id="CHEBI:30616"/>
        <dbReference type="ChEBI" id="CHEBI:74544"/>
        <dbReference type="ChEBI" id="CHEBI:75757"/>
        <dbReference type="ChEBI" id="CHEBI:456216"/>
    </reaction>
    <physiologicalReaction direction="left-to-right" evidence="17">
        <dbReference type="Rhea" id="RHEA:41080"/>
    </physiologicalReaction>
</comment>
<evidence type="ECO:0000256" key="22">
    <source>
        <dbReference type="ARBA" id="ARBA00026096"/>
    </source>
</evidence>
<evidence type="ECO:0000256" key="20">
    <source>
        <dbReference type="ARBA" id="ARBA00024636"/>
    </source>
</evidence>
<dbReference type="GO" id="GO:0047620">
    <property type="term" value="F:acylglycerol kinase activity"/>
    <property type="evidence" value="ECO:0007669"/>
    <property type="project" value="UniProtKB-EC"/>
</dbReference>
<keyword evidence="8" id="KW-0418">Kinase</keyword>
<dbReference type="EC" id="2.7.1.138" evidence="22"/>
<evidence type="ECO:0000256" key="27">
    <source>
        <dbReference type="ARBA" id="ARBA00048034"/>
    </source>
</evidence>
<evidence type="ECO:0000256" key="4">
    <source>
        <dbReference type="ARBA" id="ARBA00005175"/>
    </source>
</evidence>
<evidence type="ECO:0000256" key="7">
    <source>
        <dbReference type="ARBA" id="ARBA00022741"/>
    </source>
</evidence>
<comment type="catalytic activity">
    <reaction evidence="18">
        <text>a 1-acyl-sn-glycerol + ATP = a 1-acyl-sn-glycero-3-phosphate + ADP + H(+)</text>
        <dbReference type="Rhea" id="RHEA:33747"/>
        <dbReference type="ChEBI" id="CHEBI:15378"/>
        <dbReference type="ChEBI" id="CHEBI:30616"/>
        <dbReference type="ChEBI" id="CHEBI:57970"/>
        <dbReference type="ChEBI" id="CHEBI:64683"/>
        <dbReference type="ChEBI" id="CHEBI:456216"/>
    </reaction>
    <physiologicalReaction direction="left-to-right" evidence="18">
        <dbReference type="Rhea" id="RHEA:33748"/>
    </physiologicalReaction>
</comment>
<reference evidence="32 33" key="1">
    <citation type="journal article" date="2022" name="Nat. Ecol. Evol.">
        <title>A masculinizing supergene underlies an exaggerated male reproductive morph in a spider.</title>
        <authorList>
            <person name="Hendrickx F."/>
            <person name="De Corte Z."/>
            <person name="Sonet G."/>
            <person name="Van Belleghem S.M."/>
            <person name="Kostlbacher S."/>
            <person name="Vangestel C."/>
        </authorList>
    </citation>
    <scope>NUCLEOTIDE SEQUENCE [LARGE SCALE GENOMIC DNA]</scope>
    <source>
        <strain evidence="32">W744_W776</strain>
    </source>
</reference>
<evidence type="ECO:0000256" key="5">
    <source>
        <dbReference type="ARBA" id="ARBA00012133"/>
    </source>
</evidence>
<dbReference type="EC" id="2.7.1.107" evidence="5"/>
<dbReference type="GO" id="GO:0004143">
    <property type="term" value="F:ATP-dependent diacylglycerol kinase activity"/>
    <property type="evidence" value="ECO:0007669"/>
    <property type="project" value="UniProtKB-EC"/>
</dbReference>
<evidence type="ECO:0000256" key="26">
    <source>
        <dbReference type="ARBA" id="ARBA00044480"/>
    </source>
</evidence>
<comment type="catalytic activity">
    <reaction evidence="14">
        <text>1,2-di-(9Z-octadecenoyl)-sn-glycerol + ATP = 1,2-di-(9Z-octadecenoyl)-sn-glycero-3-phosphate + ADP + H(+)</text>
        <dbReference type="Rhea" id="RHEA:40327"/>
        <dbReference type="ChEBI" id="CHEBI:15378"/>
        <dbReference type="ChEBI" id="CHEBI:30616"/>
        <dbReference type="ChEBI" id="CHEBI:52333"/>
        <dbReference type="ChEBI" id="CHEBI:74546"/>
        <dbReference type="ChEBI" id="CHEBI:456216"/>
    </reaction>
    <physiologicalReaction direction="left-to-right" evidence="14">
        <dbReference type="Rhea" id="RHEA:40328"/>
    </physiologicalReaction>
</comment>
<evidence type="ECO:0000256" key="11">
    <source>
        <dbReference type="ARBA" id="ARBA00023098"/>
    </source>
</evidence>
<proteinExistence type="inferred from homology"/>
<keyword evidence="12" id="KW-0496">Mitochondrion</keyword>
<keyword evidence="11" id="KW-0443">Lipid metabolism</keyword>
<dbReference type="SUPFAM" id="SSF111331">
    <property type="entry name" value="NAD kinase/diacylglycerol kinase-like"/>
    <property type="match status" value="1"/>
</dbReference>
<evidence type="ECO:0000256" key="24">
    <source>
        <dbReference type="ARBA" id="ARBA00026142"/>
    </source>
</evidence>
<feature type="compositionally biased region" description="Low complexity" evidence="30">
    <location>
        <begin position="581"/>
        <end position="592"/>
    </location>
</feature>
<evidence type="ECO:0000256" key="21">
    <source>
        <dbReference type="ARBA" id="ARBA00025749"/>
    </source>
</evidence>
<evidence type="ECO:0000259" key="31">
    <source>
        <dbReference type="PROSITE" id="PS50146"/>
    </source>
</evidence>
<comment type="catalytic activity">
    <reaction evidence="26">
        <text>a 2-acylglycerol + ATP = a 2-acyl-sn-glycerol 3-phosphate + ADP + H(+)</text>
        <dbReference type="Rhea" id="RHEA:39847"/>
        <dbReference type="ChEBI" id="CHEBI:15378"/>
        <dbReference type="ChEBI" id="CHEBI:17389"/>
        <dbReference type="ChEBI" id="CHEBI:30616"/>
        <dbReference type="ChEBI" id="CHEBI:64982"/>
        <dbReference type="ChEBI" id="CHEBI:456216"/>
    </reaction>
    <physiologicalReaction direction="left-to-right" evidence="26">
        <dbReference type="Rhea" id="RHEA:39848"/>
    </physiologicalReaction>
</comment>
<feature type="compositionally biased region" description="Polar residues" evidence="30">
    <location>
        <begin position="485"/>
        <end position="510"/>
    </location>
</feature>
<dbReference type="GO" id="GO:0046512">
    <property type="term" value="P:sphingosine biosynthetic process"/>
    <property type="evidence" value="ECO:0007669"/>
    <property type="project" value="TreeGrafter"/>
</dbReference>
<comment type="catalytic activity">
    <reaction evidence="16">
        <text>1-(5Z,8Z,11Z,14Z-eicosatetraenoyl)-sn-glycerol + ATP = 1-(5Z,8Z,11Z,14Z-eicosatetraenoyl)-sn-glycero-3-phosphate + ADP + H(+)</text>
        <dbReference type="Rhea" id="RHEA:43328"/>
        <dbReference type="ChEBI" id="CHEBI:15378"/>
        <dbReference type="ChEBI" id="CHEBI:30616"/>
        <dbReference type="ChEBI" id="CHEBI:34071"/>
        <dbReference type="ChEBI" id="CHEBI:74938"/>
        <dbReference type="ChEBI" id="CHEBI:456216"/>
    </reaction>
    <physiologicalReaction direction="left-to-right" evidence="16">
        <dbReference type="Rhea" id="RHEA:43329"/>
    </physiologicalReaction>
</comment>
<comment type="catalytic activity">
    <reaction evidence="20">
        <text>1-hexadecanoyl-sn-glycerol + ATP = 1-hexadecanoyl-sn-glycero-3-phosphate + ADP + H(+)</text>
        <dbReference type="Rhea" id="RHEA:43308"/>
        <dbReference type="ChEBI" id="CHEBI:15378"/>
        <dbReference type="ChEBI" id="CHEBI:30616"/>
        <dbReference type="ChEBI" id="CHEBI:57518"/>
        <dbReference type="ChEBI" id="CHEBI:75542"/>
        <dbReference type="ChEBI" id="CHEBI:456216"/>
    </reaction>
    <physiologicalReaction direction="left-to-right" evidence="20">
        <dbReference type="Rhea" id="RHEA:43309"/>
    </physiologicalReaction>
</comment>
<dbReference type="InterPro" id="IPR017438">
    <property type="entry name" value="ATP-NAD_kinase_N"/>
</dbReference>
<protein>
    <recommendedName>
        <fullName evidence="24">Acylglycerol kinase, mitochondrial</fullName>
        <ecNumber evidence="5">2.7.1.107</ecNumber>
        <ecNumber evidence="22">2.7.1.138</ecNumber>
        <ecNumber evidence="23">2.7.1.94</ecNumber>
    </recommendedName>
    <alternativeName>
        <fullName evidence="25">Multiple substrate lipid kinase</fullName>
    </alternativeName>
</protein>
<name>A0AAV6UJL4_9ARAC</name>
<dbReference type="InterPro" id="IPR001206">
    <property type="entry name" value="Diacylglycerol_kinase_cat_dom"/>
</dbReference>
<dbReference type="GO" id="GO:0046513">
    <property type="term" value="P:ceramide biosynthetic process"/>
    <property type="evidence" value="ECO:0007669"/>
    <property type="project" value="TreeGrafter"/>
</dbReference>
<dbReference type="Gene3D" id="3.40.50.10330">
    <property type="entry name" value="Probable inorganic polyphosphate/atp-NAD kinase, domain 1"/>
    <property type="match status" value="1"/>
</dbReference>
<evidence type="ECO:0000256" key="6">
    <source>
        <dbReference type="ARBA" id="ARBA00022679"/>
    </source>
</evidence>
<keyword evidence="7" id="KW-0547">Nucleotide-binding</keyword>
<keyword evidence="33" id="KW-1185">Reference proteome</keyword>
<evidence type="ECO:0000256" key="29">
    <source>
        <dbReference type="ARBA" id="ARBA00048876"/>
    </source>
</evidence>
<dbReference type="PANTHER" id="PTHR12358:SF31">
    <property type="entry name" value="ACYLGLYCEROL KINASE, MITOCHONDRIAL"/>
    <property type="match status" value="1"/>
</dbReference>
<evidence type="ECO:0000256" key="1">
    <source>
        <dbReference type="ARBA" id="ARBA00001946"/>
    </source>
</evidence>
<evidence type="ECO:0000256" key="25">
    <source>
        <dbReference type="ARBA" id="ARBA00030553"/>
    </source>
</evidence>
<evidence type="ECO:0000256" key="13">
    <source>
        <dbReference type="ARBA" id="ARBA00023136"/>
    </source>
</evidence>
<evidence type="ECO:0000256" key="17">
    <source>
        <dbReference type="ARBA" id="ARBA00024505"/>
    </source>
</evidence>
<evidence type="ECO:0000256" key="30">
    <source>
        <dbReference type="SAM" id="MobiDB-lite"/>
    </source>
</evidence>
<feature type="domain" description="DAGKc" evidence="31">
    <location>
        <begin position="61"/>
        <end position="202"/>
    </location>
</feature>
<keyword evidence="9" id="KW-0999">Mitochondrion inner membrane</keyword>
<evidence type="ECO:0000256" key="3">
    <source>
        <dbReference type="ARBA" id="ARBA00004637"/>
    </source>
</evidence>
<keyword evidence="10" id="KW-0067">ATP-binding</keyword>
<comment type="pathway">
    <text evidence="4">Lipid metabolism; glycerolipid metabolism.</text>
</comment>
<keyword evidence="13" id="KW-0472">Membrane</keyword>
<comment type="catalytic activity">
    <reaction evidence="29">
        <text>N-(hexanoyl)sphing-4-enine + ATP = N-hexanoylsphing-4-enine 1-phosphate + ADP + H(+)</text>
        <dbReference type="Rhea" id="RHEA:43312"/>
        <dbReference type="ChEBI" id="CHEBI:15378"/>
        <dbReference type="ChEBI" id="CHEBI:30616"/>
        <dbReference type="ChEBI" id="CHEBI:63867"/>
        <dbReference type="ChEBI" id="CHEBI:82959"/>
        <dbReference type="ChEBI" id="CHEBI:456216"/>
    </reaction>
    <physiologicalReaction direction="left-to-right" evidence="29">
        <dbReference type="Rhea" id="RHEA:43313"/>
    </physiologicalReaction>
</comment>
<evidence type="ECO:0000313" key="33">
    <source>
        <dbReference type="Proteomes" id="UP000827092"/>
    </source>
</evidence>
<evidence type="ECO:0000256" key="14">
    <source>
        <dbReference type="ARBA" id="ARBA00023371"/>
    </source>
</evidence>
<feature type="compositionally biased region" description="Basic and acidic residues" evidence="30">
    <location>
        <begin position="600"/>
        <end position="609"/>
    </location>
</feature>
<evidence type="ECO:0000256" key="18">
    <source>
        <dbReference type="ARBA" id="ARBA00024512"/>
    </source>
</evidence>
<evidence type="ECO:0000313" key="32">
    <source>
        <dbReference type="EMBL" id="KAG8183938.1"/>
    </source>
</evidence>
<dbReference type="EC" id="2.7.1.94" evidence="23"/>
<dbReference type="GO" id="GO:0001729">
    <property type="term" value="F:ceramide kinase activity"/>
    <property type="evidence" value="ECO:0007669"/>
    <property type="project" value="UniProtKB-EC"/>
</dbReference>
<evidence type="ECO:0000256" key="28">
    <source>
        <dbReference type="ARBA" id="ARBA00048663"/>
    </source>
</evidence>
<evidence type="ECO:0000256" key="19">
    <source>
        <dbReference type="ARBA" id="ARBA00024556"/>
    </source>
</evidence>
<sequence length="637" mass="70280">MSRIINTAKLIRRNWKKSTFFFGVLTYGASYFKDKFQTHQMMRAYCEEARKYGEKPLAQMQKPRHVTVILNPEANYKKSNVQFEKFAAPLLHLAGFKVSVFQTENEKQATDLMKVMSNTDAVLVAGGNGTLQEAVTGLMLRPNHEEKTIPLGIVPLGKTNTIAEYLFGDKASSRAQLMAEAVMAVIRETTIKLDVLKIQYLDEDQPVFAMCNFEQGIFADVDLLVQKYWYLGGFKERFTYLINSFKEWHPIENFHLEYVAPCAGCSKCHVVTSQKEKEDAPKRWWHAFVPRTTATKVTDSVNASKEDLSTRINEDCGKRIELPPEYSTISVATTSVDSNRSEKSGSFSIKIFPKDLSMMQFISSGLSHRKSKQHDPTGIAHVVDARELIIKVDSPPPPEIPETTTSLEQTLSSDLSISTYAESSNSENTEAVHLEDSISHNIENVKASPLGSVDLIVERVEASAMSSSASLGSVDTNVENVEASTKSATGVGSVDSNVENVGASTNNATGLGSVDTNVENVEASSNNAATSESIDSNAANGSESSVLENSNFSNEESVVVDKIQEAELNSEKVSLEDSLDSQTSTQEQQSTEPASVNEPENTKNKEAMEKFSYIDHEKYKRASCRISILPKQVTIFG</sequence>
<evidence type="ECO:0000256" key="2">
    <source>
        <dbReference type="ARBA" id="ARBA00004569"/>
    </source>
</evidence>
<comment type="catalytic activity">
    <reaction evidence="27">
        <text>an N-acylsphing-4-enine + ATP = an N-acylsphing-4-enine 1-phosphate + ADP + H(+)</text>
        <dbReference type="Rhea" id="RHEA:17929"/>
        <dbReference type="ChEBI" id="CHEBI:15378"/>
        <dbReference type="ChEBI" id="CHEBI:30616"/>
        <dbReference type="ChEBI" id="CHEBI:52639"/>
        <dbReference type="ChEBI" id="CHEBI:57674"/>
        <dbReference type="ChEBI" id="CHEBI:456216"/>
        <dbReference type="EC" id="2.7.1.138"/>
    </reaction>
    <physiologicalReaction direction="left-to-right" evidence="27">
        <dbReference type="Rhea" id="RHEA:17930"/>
    </physiologicalReaction>
</comment>
<comment type="subcellular location">
    <subcellularLocation>
        <location evidence="3">Mitochondrion inner membrane</location>
        <topology evidence="3">Peripheral membrane protein</topology>
    </subcellularLocation>
    <subcellularLocation>
        <location evidence="2">Mitochondrion intermembrane space</location>
    </subcellularLocation>
</comment>
<comment type="cofactor">
    <cofactor evidence="1">
        <name>Mg(2+)</name>
        <dbReference type="ChEBI" id="CHEBI:18420"/>
    </cofactor>
</comment>
<dbReference type="Pfam" id="PF19712">
    <property type="entry name" value="AGK_C"/>
    <property type="match status" value="1"/>
</dbReference>
<dbReference type="InterPro" id="IPR045579">
    <property type="entry name" value="AGK_C"/>
</dbReference>
<evidence type="ECO:0000256" key="10">
    <source>
        <dbReference type="ARBA" id="ARBA00022840"/>
    </source>
</evidence>
<feature type="compositionally biased region" description="Polar residues" evidence="30">
    <location>
        <begin position="534"/>
        <end position="554"/>
    </location>
</feature>
<evidence type="ECO:0000256" key="8">
    <source>
        <dbReference type="ARBA" id="ARBA00022777"/>
    </source>
</evidence>
<evidence type="ECO:0000256" key="23">
    <source>
        <dbReference type="ARBA" id="ARBA00026098"/>
    </source>
</evidence>
<dbReference type="GO" id="GO:0005758">
    <property type="term" value="C:mitochondrial intermembrane space"/>
    <property type="evidence" value="ECO:0007669"/>
    <property type="project" value="UniProtKB-SubCell"/>
</dbReference>